<organism evidence="2 3">
    <name type="scientific">Alicyclobacillus acidocaldarius (strain Tc-4-1)</name>
    <name type="common">Bacillus acidocaldarius</name>
    <dbReference type="NCBI Taxonomy" id="1048834"/>
    <lineage>
        <taxon>Bacteria</taxon>
        <taxon>Bacillati</taxon>
        <taxon>Bacillota</taxon>
        <taxon>Bacilli</taxon>
        <taxon>Bacillales</taxon>
        <taxon>Alicyclobacillaceae</taxon>
        <taxon>Alicyclobacillus</taxon>
    </lineage>
</organism>
<dbReference type="Gene3D" id="3.90.79.10">
    <property type="entry name" value="Nucleoside Triphosphate Pyrophosphohydrolase"/>
    <property type="match status" value="1"/>
</dbReference>
<dbReference type="OrthoDB" id="9780586at2"/>
<proteinExistence type="predicted"/>
<dbReference type="AlphaFoldDB" id="F8IDQ7"/>
<sequence length="210" mass="23610">MGKDEREEWLDIFTHEMIPCGKAPRSMVHERGLWHQTFHAWIATGKGPAGRLVIQLRGARKDTNPLRFDVSAAGHLEAGESPEEGVREIEEELGLHAAPGSLHKLGVVAHEARLGSVWDREFNHVYVAIVPELSLEALRPAVDEVAGIYELSVRDFLDLAFGRREEAVLTGYRVLPGHLQKDARTARWTDFVPRSRAYLELLQDFFLGKG</sequence>
<dbReference type="PANTHER" id="PTHR10885">
    <property type="entry name" value="ISOPENTENYL-DIPHOSPHATE DELTA-ISOMERASE"/>
    <property type="match status" value="1"/>
</dbReference>
<dbReference type="STRING" id="1048834.TC41_3220"/>
<keyword evidence="2" id="KW-0378">Hydrolase</keyword>
<dbReference type="Proteomes" id="UP000000292">
    <property type="component" value="Chromosome"/>
</dbReference>
<name>F8IDQ7_ALIAT</name>
<dbReference type="PROSITE" id="PS51462">
    <property type="entry name" value="NUDIX"/>
    <property type="match status" value="1"/>
</dbReference>
<accession>F8IDQ7</accession>
<feature type="domain" description="Nudix hydrolase" evidence="1">
    <location>
        <begin position="33"/>
        <end position="172"/>
    </location>
</feature>
<protein>
    <submittedName>
        <fullName evidence="2">NUDIX hydrolase</fullName>
    </submittedName>
</protein>
<gene>
    <name evidence="2" type="ordered locus">TC41_3220</name>
</gene>
<reference evidence="3" key="2">
    <citation type="submission" date="2011-06" db="EMBL/GenBank/DDBJ databases">
        <title>The complete genome sequence of Alicyclobacillus acidocaldarius sp. Tc-4-1.</title>
        <authorList>
            <person name="Chen Y."/>
            <person name="He Y."/>
            <person name="Dong Z."/>
            <person name="Hu S."/>
        </authorList>
    </citation>
    <scope>NUCLEOTIDE SEQUENCE [LARGE SCALE GENOMIC DNA]</scope>
    <source>
        <strain evidence="3">Tc-4-1</strain>
    </source>
</reference>
<dbReference type="CDD" id="cd04692">
    <property type="entry name" value="NUDIX_Hydrolase"/>
    <property type="match status" value="1"/>
</dbReference>
<dbReference type="PANTHER" id="PTHR10885:SF0">
    <property type="entry name" value="ISOPENTENYL-DIPHOSPHATE DELTA-ISOMERASE"/>
    <property type="match status" value="1"/>
</dbReference>
<dbReference type="KEGG" id="aad:TC41_3220"/>
<dbReference type="GO" id="GO:0016787">
    <property type="term" value="F:hydrolase activity"/>
    <property type="evidence" value="ECO:0007669"/>
    <property type="project" value="UniProtKB-KW"/>
</dbReference>
<dbReference type="SUPFAM" id="SSF55811">
    <property type="entry name" value="Nudix"/>
    <property type="match status" value="1"/>
</dbReference>
<dbReference type="PATRIC" id="fig|1048834.4.peg.3059"/>
<dbReference type="Pfam" id="PF00293">
    <property type="entry name" value="NUDIX"/>
    <property type="match status" value="1"/>
</dbReference>
<dbReference type="eggNOG" id="COG1443">
    <property type="taxonomic scope" value="Bacteria"/>
</dbReference>
<evidence type="ECO:0000313" key="3">
    <source>
        <dbReference type="Proteomes" id="UP000000292"/>
    </source>
</evidence>
<reference evidence="2 3" key="1">
    <citation type="journal article" date="2011" name="J. Bacteriol.">
        <title>Complete Genome Sequence of Alicyclobacillus acidocaldarius Strain Tc-4-1.</title>
        <authorList>
            <person name="Chen Y."/>
            <person name="He Y."/>
            <person name="Zhang B."/>
            <person name="Yang J."/>
            <person name="Li W."/>
            <person name="Dong Z."/>
            <person name="Hu S."/>
        </authorList>
    </citation>
    <scope>NUCLEOTIDE SEQUENCE [LARGE SCALE GENOMIC DNA]</scope>
    <source>
        <strain evidence="2 3">Tc-4-1</strain>
    </source>
</reference>
<evidence type="ECO:0000313" key="2">
    <source>
        <dbReference type="EMBL" id="AEJ45100.1"/>
    </source>
</evidence>
<dbReference type="EMBL" id="CP002902">
    <property type="protein sequence ID" value="AEJ45100.1"/>
    <property type="molecule type" value="Genomic_DNA"/>
</dbReference>
<dbReference type="HOGENOM" id="CLU_060552_1_0_9"/>
<evidence type="ECO:0000259" key="1">
    <source>
        <dbReference type="PROSITE" id="PS51462"/>
    </source>
</evidence>
<dbReference type="InterPro" id="IPR000086">
    <property type="entry name" value="NUDIX_hydrolase_dom"/>
</dbReference>
<dbReference type="InterPro" id="IPR015797">
    <property type="entry name" value="NUDIX_hydrolase-like_dom_sf"/>
</dbReference>